<evidence type="ECO:0000256" key="1">
    <source>
        <dbReference type="SAM" id="MobiDB-lite"/>
    </source>
</evidence>
<feature type="compositionally biased region" description="Low complexity" evidence="1">
    <location>
        <begin position="37"/>
        <end position="57"/>
    </location>
</feature>
<comment type="caution">
    <text evidence="3">The sequence shown here is derived from an EMBL/GenBank/DDBJ whole genome shotgun (WGS) entry which is preliminary data.</text>
</comment>
<dbReference type="InterPro" id="IPR050923">
    <property type="entry name" value="Cell_Proc_Reg/RNA_Proc"/>
</dbReference>
<dbReference type="Gene3D" id="2.60.200.20">
    <property type="match status" value="1"/>
</dbReference>
<dbReference type="InterPro" id="IPR000253">
    <property type="entry name" value="FHA_dom"/>
</dbReference>
<dbReference type="Proteomes" id="UP000308549">
    <property type="component" value="Unassembled WGS sequence"/>
</dbReference>
<reference evidence="3 4" key="1">
    <citation type="submission" date="2017-03" db="EMBL/GenBank/DDBJ databases">
        <title>Genomes of endolithic fungi from Antarctica.</title>
        <authorList>
            <person name="Coleine C."/>
            <person name="Masonjones S."/>
            <person name="Stajich J.E."/>
        </authorList>
    </citation>
    <scope>NUCLEOTIDE SEQUENCE [LARGE SCALE GENOMIC DNA]</scope>
    <source>
        <strain evidence="3 4">CCFEE 6315</strain>
    </source>
</reference>
<evidence type="ECO:0000313" key="4">
    <source>
        <dbReference type="Proteomes" id="UP000308549"/>
    </source>
</evidence>
<feature type="domain" description="FHA" evidence="2">
    <location>
        <begin position="186"/>
        <end position="249"/>
    </location>
</feature>
<feature type="compositionally biased region" description="Polar residues" evidence="1">
    <location>
        <begin position="103"/>
        <end position="120"/>
    </location>
</feature>
<feature type="compositionally biased region" description="Basic and acidic residues" evidence="1">
    <location>
        <begin position="1"/>
        <end position="13"/>
    </location>
</feature>
<protein>
    <recommendedName>
        <fullName evidence="2">FHA domain-containing protein</fullName>
    </recommendedName>
</protein>
<accession>A0A4V5N685</accession>
<organism evidence="3 4">
    <name type="scientific">Salinomyces thailandicus</name>
    <dbReference type="NCBI Taxonomy" id="706561"/>
    <lineage>
        <taxon>Eukaryota</taxon>
        <taxon>Fungi</taxon>
        <taxon>Dikarya</taxon>
        <taxon>Ascomycota</taxon>
        <taxon>Pezizomycotina</taxon>
        <taxon>Dothideomycetes</taxon>
        <taxon>Dothideomycetidae</taxon>
        <taxon>Mycosphaerellales</taxon>
        <taxon>Teratosphaeriaceae</taxon>
        <taxon>Salinomyces</taxon>
    </lineage>
</organism>
<dbReference type="Pfam" id="PF00498">
    <property type="entry name" value="FHA"/>
    <property type="match status" value="1"/>
</dbReference>
<feature type="region of interest" description="Disordered" evidence="1">
    <location>
        <begin position="1"/>
        <end position="129"/>
    </location>
</feature>
<sequence length="282" mass="30966">MAEGIDATKDQATNEKQTIALDAMTPREKTETDDETANVTTQTMTTTRTDPTAVTVTDKTTPQAETTADANTTSVPTHETAHATSPPRKTRAPLPSQADLFPGSTTSNPNSQPDSANSGPPKQKPNYAPTGLLAKEANTITGTTTVLKYHEPPEARKPPPTQQWRLYVFKQKDLLETLHLYTRSIWLVGRDESITDLYLPHPSISKQHAVIQFRFVSVRDEFGEGKGRVRPYVMDLESANGTSLNGERVEATRFVELRDGDVLGFGESEREFVVMLPPEGSA</sequence>
<proteinExistence type="predicted"/>
<dbReference type="SMART" id="SM00240">
    <property type="entry name" value="FHA"/>
    <property type="match status" value="1"/>
</dbReference>
<feature type="compositionally biased region" description="Polar residues" evidence="1">
    <location>
        <begin position="58"/>
        <end position="77"/>
    </location>
</feature>
<evidence type="ECO:0000259" key="2">
    <source>
        <dbReference type="PROSITE" id="PS50006"/>
    </source>
</evidence>
<dbReference type="SUPFAM" id="SSF49879">
    <property type="entry name" value="SMAD/FHA domain"/>
    <property type="match status" value="1"/>
</dbReference>
<dbReference type="OrthoDB" id="444265at2759"/>
<gene>
    <name evidence="3" type="ORF">B0A50_04075</name>
</gene>
<name>A0A4V5N685_9PEZI</name>
<dbReference type="AlphaFoldDB" id="A0A4V5N685"/>
<dbReference type="PROSITE" id="PS50006">
    <property type="entry name" value="FHA_DOMAIN"/>
    <property type="match status" value="1"/>
</dbReference>
<dbReference type="EMBL" id="NAJL01000020">
    <property type="protein sequence ID" value="TKA28009.1"/>
    <property type="molecule type" value="Genomic_DNA"/>
</dbReference>
<evidence type="ECO:0000313" key="3">
    <source>
        <dbReference type="EMBL" id="TKA28009.1"/>
    </source>
</evidence>
<keyword evidence="4" id="KW-1185">Reference proteome</keyword>
<dbReference type="PANTHER" id="PTHR23308">
    <property type="entry name" value="NUCLEAR INHIBITOR OF PROTEIN PHOSPHATASE-1"/>
    <property type="match status" value="1"/>
</dbReference>
<dbReference type="InterPro" id="IPR008984">
    <property type="entry name" value="SMAD_FHA_dom_sf"/>
</dbReference>